<dbReference type="PROSITE" id="PS51352">
    <property type="entry name" value="THIOREDOXIN_2"/>
    <property type="match status" value="2"/>
</dbReference>
<dbReference type="OrthoDB" id="10263751at2759"/>
<dbReference type="PANTHER" id="PTHR42852">
    <property type="entry name" value="THIOL:DISULFIDE INTERCHANGE PROTEIN DSBE"/>
    <property type="match status" value="1"/>
</dbReference>
<protein>
    <recommendedName>
        <fullName evidence="2">Thioredoxin domain-containing protein</fullName>
    </recommendedName>
</protein>
<gene>
    <name evidence="3" type="ORF">PPENT_87.1.T1580073</name>
</gene>
<proteinExistence type="predicted"/>
<keyword evidence="4" id="KW-1185">Reference proteome</keyword>
<dbReference type="InterPro" id="IPR012336">
    <property type="entry name" value="Thioredoxin-like_fold"/>
</dbReference>
<name>A0A8S1Y856_9CILI</name>
<evidence type="ECO:0000313" key="3">
    <source>
        <dbReference type="EMBL" id="CAD8210235.1"/>
    </source>
</evidence>
<accession>A0A8S1Y856</accession>
<dbReference type="AlphaFoldDB" id="A0A8S1Y856"/>
<evidence type="ECO:0000259" key="2">
    <source>
        <dbReference type="PROSITE" id="PS51352"/>
    </source>
</evidence>
<organism evidence="3 4">
    <name type="scientific">Paramecium pentaurelia</name>
    <dbReference type="NCBI Taxonomy" id="43138"/>
    <lineage>
        <taxon>Eukaryota</taxon>
        <taxon>Sar</taxon>
        <taxon>Alveolata</taxon>
        <taxon>Ciliophora</taxon>
        <taxon>Intramacronucleata</taxon>
        <taxon>Oligohymenophorea</taxon>
        <taxon>Peniculida</taxon>
        <taxon>Parameciidae</taxon>
        <taxon>Paramecium</taxon>
    </lineage>
</organism>
<sequence length="884" mass="102007">MSIKDDTKILQQFLKELPQDIVVKHIKTVKAGSKIENVKSTRVFRSTKQLSAVNAQLHKTLKQQSTSLGEEVIQDIKDEINTLIQTLTPKYQVGDKLQQIQGIEKINFGEDNSVTTAQTTFQVEDGIVYLIDIWATWCGPCQGPMEHNQKMLEKNADWQNKVKIVAISVDDDTESVTERVNSKKWKSIEHYRFEKGWDDENDIIKYLQLRGIPFVLLINKWGKIVYLGHPSKGNLEERINKEIALEKEEEQVVNQENQAANNNNQQELLTKEQYQQLKQKIKELQTVIQDAKFEGIVELQIQKENYWNQDGSKQVKQRSKLQLSYDINVAEEEKINTFLQNHWNQISDDLKVVKESKIRDPQRQVKEIKAKFQSYFESKGIKIQFPTSQITNLSLSQENQEISAKEKQSISIKCENLTLDAYKTGLEDLREYTEQFEEEENEEIRETIDLIIEGLKSNVTLGEGKQFVTIENYKKWGSEEFTTIEHTQGQVLVVDYWAKWCGPCVREISNNTELIKQNSDKWGNAVRFVSLSLVLADEAKEFMDSHQESQKYIEFYFPKEQRQKDATLYGVQYIPHYIIVDKFGTIRKVAQISDMKTIVNDLINEEAPKKTVEQAEPVLFNQESINKIKAILLSEETKTLIKSIDKQKVIIFDLKIDSKQVGEQYQFENAELTYFIRDTQVDSLKEILNKLYQVIPETNWKINKTVSKTVSIKYPGAVCVLCQKDISKDAKQYYSYFKDEHVCTECAEFDDETKQGMERYKYHDTLIFINGPLQDLSVLTNIDDHKLGKNLKLKEGDKADQNHPMMCNGCGGGSKGPRYIAVNARPGRYRGGGYIDYCCKCFAELKNKESDKAKEIVAKDVADGMSSDSLFTRVLFNYGGYTAF</sequence>
<dbReference type="InterPro" id="IPR013766">
    <property type="entry name" value="Thioredoxin_domain"/>
</dbReference>
<reference evidence="3" key="1">
    <citation type="submission" date="2021-01" db="EMBL/GenBank/DDBJ databases">
        <authorList>
            <consortium name="Genoscope - CEA"/>
            <person name="William W."/>
        </authorList>
    </citation>
    <scope>NUCLEOTIDE SEQUENCE</scope>
</reference>
<dbReference type="Proteomes" id="UP000689195">
    <property type="component" value="Unassembled WGS sequence"/>
</dbReference>
<dbReference type="PANTHER" id="PTHR42852:SF18">
    <property type="entry name" value="CHROMOSOME UNDETERMINED SCAFFOLD_47, WHOLE GENOME SHOTGUN SEQUENCE"/>
    <property type="match status" value="1"/>
</dbReference>
<evidence type="ECO:0000313" key="4">
    <source>
        <dbReference type="Proteomes" id="UP000689195"/>
    </source>
</evidence>
<evidence type="ECO:0000256" key="1">
    <source>
        <dbReference type="SAM" id="Coils"/>
    </source>
</evidence>
<comment type="caution">
    <text evidence="3">The sequence shown here is derived from an EMBL/GenBank/DDBJ whole genome shotgun (WGS) entry which is preliminary data.</text>
</comment>
<feature type="domain" description="Thioredoxin" evidence="2">
    <location>
        <begin position="91"/>
        <end position="244"/>
    </location>
</feature>
<keyword evidence="1" id="KW-0175">Coiled coil</keyword>
<dbReference type="EMBL" id="CAJJDO010000158">
    <property type="protein sequence ID" value="CAD8210235.1"/>
    <property type="molecule type" value="Genomic_DNA"/>
</dbReference>
<dbReference type="InterPro" id="IPR050553">
    <property type="entry name" value="Thioredoxin_ResA/DsbE_sf"/>
</dbReference>
<dbReference type="Pfam" id="PF13905">
    <property type="entry name" value="Thioredoxin_8"/>
    <property type="match status" value="2"/>
</dbReference>
<feature type="domain" description="Thioredoxin" evidence="2">
    <location>
        <begin position="446"/>
        <end position="617"/>
    </location>
</feature>
<dbReference type="CDD" id="cd02966">
    <property type="entry name" value="TlpA_like_family"/>
    <property type="match status" value="2"/>
</dbReference>
<feature type="coiled-coil region" evidence="1">
    <location>
        <begin position="238"/>
        <end position="294"/>
    </location>
</feature>